<evidence type="ECO:0000313" key="1">
    <source>
        <dbReference type="EMBL" id="CAA9322979.1"/>
    </source>
</evidence>
<accession>A0A6J4L4X4</accession>
<dbReference type="SUPFAM" id="SSF54637">
    <property type="entry name" value="Thioesterase/thiol ester dehydrase-isomerase"/>
    <property type="match status" value="1"/>
</dbReference>
<proteinExistence type="predicted"/>
<name>A0A6J4L4X4_9ACTN</name>
<organism evidence="1">
    <name type="scientific">uncultured Nocardioidaceae bacterium</name>
    <dbReference type="NCBI Taxonomy" id="253824"/>
    <lineage>
        <taxon>Bacteria</taxon>
        <taxon>Bacillati</taxon>
        <taxon>Actinomycetota</taxon>
        <taxon>Actinomycetes</taxon>
        <taxon>Propionibacteriales</taxon>
        <taxon>Nocardioidaceae</taxon>
        <taxon>environmental samples</taxon>
    </lineage>
</organism>
<gene>
    <name evidence="1" type="ORF">AVDCRST_MAG34-1553</name>
</gene>
<dbReference type="InterPro" id="IPR029069">
    <property type="entry name" value="HotDog_dom_sf"/>
</dbReference>
<dbReference type="AlphaFoldDB" id="A0A6J4L4X4"/>
<dbReference type="Gene3D" id="3.10.129.10">
    <property type="entry name" value="Hotdog Thioesterase"/>
    <property type="match status" value="1"/>
</dbReference>
<sequence>MRPLVIPARFNGPPGSANGGYAAGVLARAARPATGWDGEVTVRLRQPPPLERPLAPTVVDGTVELRDAEKTVAVAYDYGPEAWTDPEPVALATARGAESRYAGARSHPFPTCFSCGPAREAGDGLRIFPGRVDGDRVAATWTPLAGLDGPIGDVDEPVTWAALDCVGAWSSDLEHRPLVLGEVSARVVSPPSLGATYVVVGTHLRTEGRKTWTATAMFDEDGSVVGQAEQLWIAVDWARSVS</sequence>
<dbReference type="EMBL" id="CADCUI010000001">
    <property type="protein sequence ID" value="CAA9322979.1"/>
    <property type="molecule type" value="Genomic_DNA"/>
</dbReference>
<protein>
    <recommendedName>
        <fullName evidence="2">Thioesterase family protein</fullName>
    </recommendedName>
</protein>
<evidence type="ECO:0008006" key="2">
    <source>
        <dbReference type="Google" id="ProtNLM"/>
    </source>
</evidence>
<reference evidence="1" key="1">
    <citation type="submission" date="2020-02" db="EMBL/GenBank/DDBJ databases">
        <authorList>
            <person name="Meier V. D."/>
        </authorList>
    </citation>
    <scope>NUCLEOTIDE SEQUENCE</scope>
    <source>
        <strain evidence="1">AVDCRST_MAG34</strain>
    </source>
</reference>